<keyword evidence="3 8" id="KW-0812">Transmembrane</keyword>
<evidence type="ECO:0000256" key="5">
    <source>
        <dbReference type="ARBA" id="ARBA00023136"/>
    </source>
</evidence>
<feature type="transmembrane region" description="Helical" evidence="8">
    <location>
        <begin position="425"/>
        <end position="445"/>
    </location>
</feature>
<feature type="region of interest" description="Disordered" evidence="7">
    <location>
        <begin position="536"/>
        <end position="570"/>
    </location>
</feature>
<dbReference type="Pfam" id="PF06638">
    <property type="entry name" value="Strabismus"/>
    <property type="match status" value="2"/>
</dbReference>
<dbReference type="EMBL" id="JXXN02002685">
    <property type="protein sequence ID" value="THD22543.1"/>
    <property type="molecule type" value="Genomic_DNA"/>
</dbReference>
<comment type="similarity">
    <text evidence="6">Belongs to the Vang family.</text>
</comment>
<protein>
    <submittedName>
        <fullName evidence="9">Vang protein 1</fullName>
    </submittedName>
</protein>
<reference evidence="9" key="1">
    <citation type="submission" date="2019-03" db="EMBL/GenBank/DDBJ databases">
        <title>Improved annotation for the trematode Fasciola hepatica.</title>
        <authorList>
            <person name="Choi Y.-J."/>
            <person name="Martin J."/>
            <person name="Mitreva M."/>
        </authorList>
    </citation>
    <scope>NUCLEOTIDE SEQUENCE [LARGE SCALE GENOMIC DNA]</scope>
</reference>
<evidence type="ECO:0000256" key="6">
    <source>
        <dbReference type="ARBA" id="ARBA00025718"/>
    </source>
</evidence>
<keyword evidence="10" id="KW-1185">Reference proteome</keyword>
<keyword evidence="2" id="KW-1003">Cell membrane</keyword>
<dbReference type="AlphaFoldDB" id="A0A4E0R4D8"/>
<dbReference type="Proteomes" id="UP000230066">
    <property type="component" value="Unassembled WGS sequence"/>
</dbReference>
<comment type="caution">
    <text evidence="9">The sequence shown here is derived from an EMBL/GenBank/DDBJ whole genome shotgun (WGS) entry which is preliminary data.</text>
</comment>
<feature type="region of interest" description="Disordered" evidence="7">
    <location>
        <begin position="211"/>
        <end position="271"/>
    </location>
</feature>
<evidence type="ECO:0000313" key="9">
    <source>
        <dbReference type="EMBL" id="THD22543.1"/>
    </source>
</evidence>
<evidence type="ECO:0000256" key="3">
    <source>
        <dbReference type="ARBA" id="ARBA00022692"/>
    </source>
</evidence>
<feature type="compositionally biased region" description="Polar residues" evidence="7">
    <location>
        <begin position="211"/>
        <end position="239"/>
    </location>
</feature>
<evidence type="ECO:0000256" key="4">
    <source>
        <dbReference type="ARBA" id="ARBA00022989"/>
    </source>
</evidence>
<comment type="subcellular location">
    <subcellularLocation>
        <location evidence="1">Cell membrane</location>
        <topology evidence="1">Multi-pass membrane protein</topology>
    </subcellularLocation>
</comment>
<evidence type="ECO:0000313" key="10">
    <source>
        <dbReference type="Proteomes" id="UP000230066"/>
    </source>
</evidence>
<name>A0A4E0R4D8_FASHE</name>
<feature type="transmembrane region" description="Helical" evidence="8">
    <location>
        <begin position="386"/>
        <end position="405"/>
    </location>
</feature>
<gene>
    <name evidence="9" type="ORF">D915_006589</name>
</gene>
<sequence>MFFFITCYFDRTFNSIACISLSIAAINDLSFGSQVMDVESVRSNRSERSDRSRKSKRIQLPIHPLSQIHTSDGQLRHLHAGRGTTSSTPVDLIMMQNTDLNLRPMTPSSLAVTQSMQQQQRPQGPSYSMYNWMPPPSGMTVGPSFTAYPQPTPYSPMVWNGQQQQQSLVPVSYPHQVGTFPGPGMPLPNPQQPVQPMCHPGFVPSVQQLYAPTPQMGSTSSNTQSPPHTESYRPESSQLPPTVPTQPQVVATPTPAPQSYETHISHGGHNDDTAWVEEATAVTGATSETGLSGGDNLSRFGARFGLAASLGLQPGTGYGISGAAAALIRTEADEINVYSCSHVVGLLASTLVALGALVSPVFMLILPHFPMQIGWDTETCQSTCEGHLIGISVKLLLLSLATWVLSAPCRALCAGGTAILPRVRLCRTLFLCLVFVVLFAFWLFYTVRVIQPKEPEYLSIVLFADSLTDTLLFLHYAGIGLMELRKTRHRYAIHIVRSPDGMSKTLKCGEMSLQRAALEVLQFYMIEFTALTPGQTGSGNVSGGKRGRRSGVDVGSAPSEPGSNAGGGSRYKFYDVDGSGTGLIDKAGSGVGYSSTMRPANGAVTTAVQSASARLYEELELEKRTRKRRMRLLLAVEEAFTHVRRLASETCASGSAGQASMPLNPQANGLMFKTKLNQEKSLDPYEAAQAVFPTLIRPLQKYMRVTRQQARHPVDMVIDHLALCLAYGLSPHAFLERFNPAAATPQLDAAAAATAIRTAKRDRKQQQQQQQQVHQRSGRPGQPGAIDNGGPLLPKHVYPGGQQTWSIVADRALSRSLADGAIFQLRRGSEISLLCTVRRLPLIRLIEEVLEPLEVGRFALNTDNAV</sequence>
<dbReference type="GO" id="GO:0005886">
    <property type="term" value="C:plasma membrane"/>
    <property type="evidence" value="ECO:0007669"/>
    <property type="project" value="UniProtKB-SubCell"/>
</dbReference>
<evidence type="ECO:0000256" key="7">
    <source>
        <dbReference type="SAM" id="MobiDB-lite"/>
    </source>
</evidence>
<keyword evidence="4 8" id="KW-1133">Transmembrane helix</keyword>
<dbReference type="InterPro" id="IPR009539">
    <property type="entry name" value="VANGL"/>
</dbReference>
<accession>A0A4E0R4D8</accession>
<feature type="transmembrane region" description="Helical" evidence="8">
    <location>
        <begin position="343"/>
        <end position="366"/>
    </location>
</feature>
<keyword evidence="5 8" id="KW-0472">Membrane</keyword>
<proteinExistence type="inferred from homology"/>
<evidence type="ECO:0000256" key="2">
    <source>
        <dbReference type="ARBA" id="ARBA00022475"/>
    </source>
</evidence>
<evidence type="ECO:0000256" key="1">
    <source>
        <dbReference type="ARBA" id="ARBA00004651"/>
    </source>
</evidence>
<dbReference type="PANTHER" id="PTHR20886">
    <property type="entry name" value="VANG-LIKE PROTEIN"/>
    <property type="match status" value="1"/>
</dbReference>
<evidence type="ECO:0000256" key="8">
    <source>
        <dbReference type="SAM" id="Phobius"/>
    </source>
</evidence>
<organism evidence="9 10">
    <name type="scientific">Fasciola hepatica</name>
    <name type="common">Liver fluke</name>
    <dbReference type="NCBI Taxonomy" id="6192"/>
    <lineage>
        <taxon>Eukaryota</taxon>
        <taxon>Metazoa</taxon>
        <taxon>Spiralia</taxon>
        <taxon>Lophotrochozoa</taxon>
        <taxon>Platyhelminthes</taxon>
        <taxon>Trematoda</taxon>
        <taxon>Digenea</taxon>
        <taxon>Plagiorchiida</taxon>
        <taxon>Echinostomata</taxon>
        <taxon>Echinostomatoidea</taxon>
        <taxon>Fasciolidae</taxon>
        <taxon>Fasciola</taxon>
    </lineage>
</organism>
<feature type="transmembrane region" description="Helical" evidence="8">
    <location>
        <begin position="457"/>
        <end position="481"/>
    </location>
</feature>
<feature type="region of interest" description="Disordered" evidence="7">
    <location>
        <begin position="758"/>
        <end position="793"/>
    </location>
</feature>